<feature type="compositionally biased region" description="Basic residues" evidence="1">
    <location>
        <begin position="1"/>
        <end position="13"/>
    </location>
</feature>
<evidence type="ECO:0000256" key="1">
    <source>
        <dbReference type="SAM" id="MobiDB-lite"/>
    </source>
</evidence>
<organism evidence="2 3">
    <name type="scientific">Hymenobacter glaciei</name>
    <dbReference type="NCBI Taxonomy" id="877209"/>
    <lineage>
        <taxon>Bacteria</taxon>
        <taxon>Pseudomonadati</taxon>
        <taxon>Bacteroidota</taxon>
        <taxon>Cytophagia</taxon>
        <taxon>Cytophagales</taxon>
        <taxon>Hymenobacteraceae</taxon>
        <taxon>Hymenobacter</taxon>
    </lineage>
</organism>
<dbReference type="EMBL" id="BAABDK010000035">
    <property type="protein sequence ID" value="GAA4056039.1"/>
    <property type="molecule type" value="Genomic_DNA"/>
</dbReference>
<comment type="caution">
    <text evidence="2">The sequence shown here is derived from an EMBL/GenBank/DDBJ whole genome shotgun (WGS) entry which is preliminary data.</text>
</comment>
<name>A0ABP7UZ74_9BACT</name>
<protein>
    <submittedName>
        <fullName evidence="2">Uncharacterized protein</fullName>
    </submittedName>
</protein>
<feature type="region of interest" description="Disordered" evidence="1">
    <location>
        <begin position="1"/>
        <end position="23"/>
    </location>
</feature>
<reference evidence="3" key="1">
    <citation type="journal article" date="2019" name="Int. J. Syst. Evol. Microbiol.">
        <title>The Global Catalogue of Microorganisms (GCM) 10K type strain sequencing project: providing services to taxonomists for standard genome sequencing and annotation.</title>
        <authorList>
            <consortium name="The Broad Institute Genomics Platform"/>
            <consortium name="The Broad Institute Genome Sequencing Center for Infectious Disease"/>
            <person name="Wu L."/>
            <person name="Ma J."/>
        </authorList>
    </citation>
    <scope>NUCLEOTIDE SEQUENCE [LARGE SCALE GENOMIC DNA]</scope>
    <source>
        <strain evidence="3">JCM 17225</strain>
    </source>
</reference>
<keyword evidence="3" id="KW-1185">Reference proteome</keyword>
<evidence type="ECO:0000313" key="2">
    <source>
        <dbReference type="EMBL" id="GAA4056039.1"/>
    </source>
</evidence>
<proteinExistence type="predicted"/>
<sequence length="90" mass="9050">MKKTKNKAKKSKPGKSTTLLSGAAKSIKGLRKTKLSTAQKMLGGAALVALGVGYLAKCLSGSDLPARPDATTTADADAAESNLAAMDADA</sequence>
<dbReference type="Proteomes" id="UP001501469">
    <property type="component" value="Unassembled WGS sequence"/>
</dbReference>
<accession>A0ABP7UZ74</accession>
<dbReference type="RefSeq" id="WP_345059956.1">
    <property type="nucleotide sequence ID" value="NZ_BAABDK010000035.1"/>
</dbReference>
<evidence type="ECO:0000313" key="3">
    <source>
        <dbReference type="Proteomes" id="UP001501469"/>
    </source>
</evidence>
<gene>
    <name evidence="2" type="ORF">GCM10022409_49170</name>
</gene>